<protein>
    <submittedName>
        <fullName evidence="4">Uncharacterized protein</fullName>
    </submittedName>
</protein>
<accession>A0A9X2W2W6</accession>
<feature type="signal peptide" evidence="3">
    <location>
        <begin position="1"/>
        <end position="28"/>
    </location>
</feature>
<reference evidence="4" key="1">
    <citation type="submission" date="2022-09" db="EMBL/GenBank/DDBJ databases">
        <title>The genome sequence of Tsuneonella sp. YG55.</title>
        <authorList>
            <person name="Liu Y."/>
        </authorList>
    </citation>
    <scope>NUCLEOTIDE SEQUENCE</scope>
    <source>
        <strain evidence="4">YG55</strain>
    </source>
</reference>
<proteinExistence type="predicted"/>
<evidence type="ECO:0000313" key="5">
    <source>
        <dbReference type="Proteomes" id="UP001142648"/>
    </source>
</evidence>
<evidence type="ECO:0000313" key="4">
    <source>
        <dbReference type="EMBL" id="MCT2559836.1"/>
    </source>
</evidence>
<dbReference type="Proteomes" id="UP001142648">
    <property type="component" value="Unassembled WGS sequence"/>
</dbReference>
<comment type="caution">
    <text evidence="4">The sequence shown here is derived from an EMBL/GenBank/DDBJ whole genome shotgun (WGS) entry which is preliminary data.</text>
</comment>
<dbReference type="EMBL" id="JAOAMV010000006">
    <property type="protein sequence ID" value="MCT2559836.1"/>
    <property type="molecule type" value="Genomic_DNA"/>
</dbReference>
<organism evidence="4 5">
    <name type="scientific">Tsuneonella litorea</name>
    <dbReference type="NCBI Taxonomy" id="2976475"/>
    <lineage>
        <taxon>Bacteria</taxon>
        <taxon>Pseudomonadati</taxon>
        <taxon>Pseudomonadota</taxon>
        <taxon>Alphaproteobacteria</taxon>
        <taxon>Sphingomonadales</taxon>
        <taxon>Erythrobacteraceae</taxon>
        <taxon>Tsuneonella</taxon>
    </lineage>
</organism>
<evidence type="ECO:0000256" key="3">
    <source>
        <dbReference type="SAM" id="SignalP"/>
    </source>
</evidence>
<evidence type="ECO:0000256" key="1">
    <source>
        <dbReference type="SAM" id="MobiDB-lite"/>
    </source>
</evidence>
<keyword evidence="2" id="KW-0812">Transmembrane</keyword>
<dbReference type="RefSeq" id="WP_259962816.1">
    <property type="nucleotide sequence ID" value="NZ_JAOAMV010000006.1"/>
</dbReference>
<dbReference type="AlphaFoldDB" id="A0A9X2W2W6"/>
<feature type="region of interest" description="Disordered" evidence="1">
    <location>
        <begin position="216"/>
        <end position="240"/>
    </location>
</feature>
<evidence type="ECO:0000256" key="2">
    <source>
        <dbReference type="SAM" id="Phobius"/>
    </source>
</evidence>
<keyword evidence="2" id="KW-1133">Transmembrane helix</keyword>
<keyword evidence="5" id="KW-1185">Reference proteome</keyword>
<keyword evidence="3" id="KW-0732">Signal</keyword>
<keyword evidence="2" id="KW-0472">Membrane</keyword>
<feature type="region of interest" description="Disordered" evidence="1">
    <location>
        <begin position="71"/>
        <end position="116"/>
    </location>
</feature>
<feature type="transmembrane region" description="Helical" evidence="2">
    <location>
        <begin position="171"/>
        <end position="192"/>
    </location>
</feature>
<feature type="chain" id="PRO_5040955169" evidence="3">
    <location>
        <begin position="29"/>
        <end position="332"/>
    </location>
</feature>
<name>A0A9X2W2W6_9SPHN</name>
<gene>
    <name evidence="4" type="ORF">N0B51_12700</name>
</gene>
<feature type="compositionally biased region" description="Low complexity" evidence="1">
    <location>
        <begin position="71"/>
        <end position="94"/>
    </location>
</feature>
<sequence>MKTCTKPLRTGLAAIAAATALSSSLAVAQTASQATTGPIVLPESSLPVPDPVPASQPTIVVPEVAPVTAAEEPPAPLPVTATARTTRTTAPAPASDVSRTVPRPMRATSRKDVDPGLAPVAAAATNGPQELASVSGDATEVAARDIAAQSIDDEVRPAPEMESQREDVTEGLAQLLAGLLVAAIAAGGLVLLMRRRRAIVRADEAPAIQRPIVREPVDHPAPTGAAVTAARPTGPQPAMERQGYLPSQGAAIALPREAPTDFEERTSLLRRMVAARPDRANPFRSPGARLKRARLILASLGRKFESGPPRIDLSDYTSNWPALARYNRTAPA</sequence>